<feature type="region of interest" description="Disordered" evidence="1">
    <location>
        <begin position="124"/>
        <end position="231"/>
    </location>
</feature>
<dbReference type="Gene3D" id="1.20.1280.50">
    <property type="match status" value="1"/>
</dbReference>
<keyword evidence="5" id="KW-1185">Reference proteome</keyword>
<proteinExistence type="predicted"/>
<dbReference type="Proteomes" id="UP000291116">
    <property type="component" value="Unassembled WGS sequence"/>
</dbReference>
<dbReference type="InterPro" id="IPR036047">
    <property type="entry name" value="F-box-like_dom_sf"/>
</dbReference>
<dbReference type="AlphaFoldDB" id="A0A448ZGQ2"/>
<evidence type="ECO:0000313" key="4">
    <source>
        <dbReference type="EMBL" id="VEU41218.1"/>
    </source>
</evidence>
<evidence type="ECO:0000313" key="5">
    <source>
        <dbReference type="Proteomes" id="UP000291116"/>
    </source>
</evidence>
<feature type="domain" description="F-box" evidence="3">
    <location>
        <begin position="237"/>
        <end position="267"/>
    </location>
</feature>
<dbReference type="EMBL" id="CAACVS010000335">
    <property type="protein sequence ID" value="VEU41218.1"/>
    <property type="molecule type" value="Genomic_DNA"/>
</dbReference>
<feature type="chain" id="PRO_5019260548" description="F-box domain-containing protein" evidence="2">
    <location>
        <begin position="25"/>
        <end position="537"/>
    </location>
</feature>
<reference evidence="4 5" key="1">
    <citation type="submission" date="2019-01" db="EMBL/GenBank/DDBJ databases">
        <authorList>
            <person name="Ferrante I. M."/>
        </authorList>
    </citation>
    <scope>NUCLEOTIDE SEQUENCE [LARGE SCALE GENOMIC DNA]</scope>
    <source>
        <strain evidence="4 5">B856</strain>
    </source>
</reference>
<dbReference type="Pfam" id="PF12937">
    <property type="entry name" value="F-box-like"/>
    <property type="match status" value="1"/>
</dbReference>
<feature type="signal peptide" evidence="2">
    <location>
        <begin position="1"/>
        <end position="24"/>
    </location>
</feature>
<name>A0A448ZGQ2_9STRA</name>
<dbReference type="InterPro" id="IPR001810">
    <property type="entry name" value="F-box_dom"/>
</dbReference>
<dbReference type="SUPFAM" id="SSF81383">
    <property type="entry name" value="F-box domain"/>
    <property type="match status" value="1"/>
</dbReference>
<evidence type="ECO:0000259" key="3">
    <source>
        <dbReference type="Pfam" id="PF12937"/>
    </source>
</evidence>
<dbReference type="OrthoDB" id="48301at2759"/>
<evidence type="ECO:0000256" key="2">
    <source>
        <dbReference type="SAM" id="SignalP"/>
    </source>
</evidence>
<dbReference type="CDD" id="cd09917">
    <property type="entry name" value="F-box_SF"/>
    <property type="match status" value="1"/>
</dbReference>
<protein>
    <recommendedName>
        <fullName evidence="3">F-box domain-containing protein</fullName>
    </recommendedName>
</protein>
<accession>A0A448ZGQ2</accession>
<gene>
    <name evidence="4" type="ORF">PSNMU_V1.4_AUG-EV-PASAV3_0081840</name>
</gene>
<keyword evidence="2" id="KW-0732">Signal</keyword>
<sequence>MSTASSSFVHTIALFCTLLPVPSCGILDGTENTDSTGTTANSRDTAAMTPKTNRAENSFVAISNGEYAIDQLERCGKWLASIPRDDITVLRHTIEFQEFLASFERLGQAHIRVVVNNQSPNAVGTTQISPAGPRAFGAHHPAEANKKPSGLGNAPIDAPHNQHAEEGNGSAKPNRKRSAAHATAVDAGNPRRSNESNDDDDVSMKDPPDGAATRGGAGGLHGNATPTSGNNFLRFTDDVLLRIFEFLRCRCLIQASRTCSRFHQLAGRSAFQRSSDVLQTRQLGSVMQLLRAREQIHYTDEDAAASGTGRTFHVPVPLLLPSRRVRVANAGDPEYNGVYYCTECSCNGFVFTKPRGSAMVRAENGEANNGNMVVPQQYRDLAFHNNNNNNNINNNFIINNNIDRNMNMNMNVDDWFQPQRQHQHDPHQQIATMPDDRSDSDCIEETPLRCIISKAYSGNDLLWYMSKEVEVTDGGSRRRKTFSFYAPLLLDAPPDLPVYPSQTSMLVRQHQRWRGLAGSTTIQPPTVEVIDADDLDL</sequence>
<organism evidence="4 5">
    <name type="scientific">Pseudo-nitzschia multistriata</name>
    <dbReference type="NCBI Taxonomy" id="183589"/>
    <lineage>
        <taxon>Eukaryota</taxon>
        <taxon>Sar</taxon>
        <taxon>Stramenopiles</taxon>
        <taxon>Ochrophyta</taxon>
        <taxon>Bacillariophyta</taxon>
        <taxon>Bacillariophyceae</taxon>
        <taxon>Bacillariophycidae</taxon>
        <taxon>Bacillariales</taxon>
        <taxon>Bacillariaceae</taxon>
        <taxon>Pseudo-nitzschia</taxon>
    </lineage>
</organism>
<evidence type="ECO:0000256" key="1">
    <source>
        <dbReference type="SAM" id="MobiDB-lite"/>
    </source>
</evidence>